<dbReference type="GO" id="GO:0008999">
    <property type="term" value="F:protein-N-terminal-alanine acetyltransferase activity"/>
    <property type="evidence" value="ECO:0007669"/>
    <property type="project" value="TreeGrafter"/>
</dbReference>
<keyword evidence="3" id="KW-1185">Reference proteome</keyword>
<dbReference type="SUPFAM" id="SSF55729">
    <property type="entry name" value="Acyl-CoA N-acyltransferases (Nat)"/>
    <property type="match status" value="1"/>
</dbReference>
<organism evidence="2 3">
    <name type="scientific">Paenibacillus nuruki</name>
    <dbReference type="NCBI Taxonomy" id="1886670"/>
    <lineage>
        <taxon>Bacteria</taxon>
        <taxon>Bacillati</taxon>
        <taxon>Bacillota</taxon>
        <taxon>Bacilli</taxon>
        <taxon>Bacillales</taxon>
        <taxon>Paenibacillaceae</taxon>
        <taxon>Paenibacillus</taxon>
    </lineage>
</organism>
<dbReference type="STRING" id="1886670.PTI45_03003"/>
<protein>
    <submittedName>
        <fullName evidence="2">Ribosomal-protein-alanine N-acetyltransferase</fullName>
        <ecNumber evidence="2">2.3.1.128</ecNumber>
    </submittedName>
</protein>
<comment type="caution">
    <text evidence="2">The sequence shown here is derived from an EMBL/GenBank/DDBJ whole genome shotgun (WGS) entry which is preliminary data.</text>
</comment>
<evidence type="ECO:0000313" key="2">
    <source>
        <dbReference type="EMBL" id="ODP27548.1"/>
    </source>
</evidence>
<accession>A0A1E3L192</accession>
<dbReference type="EC" id="2.3.1.128" evidence="2"/>
<dbReference type="PANTHER" id="PTHR43792:SF9">
    <property type="entry name" value="RIBOSOMAL-PROTEIN-ALANINE ACETYLTRANSFERASE"/>
    <property type="match status" value="1"/>
</dbReference>
<dbReference type="RefSeq" id="WP_069328405.1">
    <property type="nucleotide sequence ID" value="NZ_MDER01000051.1"/>
</dbReference>
<dbReference type="Proteomes" id="UP000094578">
    <property type="component" value="Unassembled WGS sequence"/>
</dbReference>
<evidence type="ECO:0000259" key="1">
    <source>
        <dbReference type="PROSITE" id="PS51186"/>
    </source>
</evidence>
<feature type="domain" description="N-acetyltransferase" evidence="1">
    <location>
        <begin position="18"/>
        <end position="183"/>
    </location>
</feature>
<keyword evidence="2" id="KW-0012">Acyltransferase</keyword>
<dbReference type="GO" id="GO:0005737">
    <property type="term" value="C:cytoplasm"/>
    <property type="evidence" value="ECO:0007669"/>
    <property type="project" value="TreeGrafter"/>
</dbReference>
<dbReference type="InterPro" id="IPR000182">
    <property type="entry name" value="GNAT_dom"/>
</dbReference>
<reference evidence="2 3" key="1">
    <citation type="submission" date="2016-08" db="EMBL/GenBank/DDBJ databases">
        <title>Genome sequencing of Paenibacillus sp. TI45-13ar, isolated from Korean traditional nuruk.</title>
        <authorList>
            <person name="Kim S.-J."/>
        </authorList>
    </citation>
    <scope>NUCLEOTIDE SEQUENCE [LARGE SCALE GENOMIC DNA]</scope>
    <source>
        <strain evidence="2 3">TI45-13ar</strain>
    </source>
</reference>
<dbReference type="EMBL" id="MDER01000051">
    <property type="protein sequence ID" value="ODP27548.1"/>
    <property type="molecule type" value="Genomic_DNA"/>
</dbReference>
<dbReference type="PROSITE" id="PS51186">
    <property type="entry name" value="GNAT"/>
    <property type="match status" value="1"/>
</dbReference>
<dbReference type="Pfam" id="PF13302">
    <property type="entry name" value="Acetyltransf_3"/>
    <property type="match status" value="1"/>
</dbReference>
<dbReference type="Gene3D" id="3.40.630.30">
    <property type="match status" value="1"/>
</dbReference>
<dbReference type="PANTHER" id="PTHR43792">
    <property type="entry name" value="GNAT FAMILY, PUTATIVE (AFU_ORTHOLOGUE AFUA_3G00765)-RELATED-RELATED"/>
    <property type="match status" value="1"/>
</dbReference>
<dbReference type="InterPro" id="IPR016181">
    <property type="entry name" value="Acyl_CoA_acyltransferase"/>
</dbReference>
<sequence>MKIEDIFGNLPVLETERMILRPITMDDAEDMYAYGSDPEVTRYVTWHAHQSIEETQQFISFLLGKYEEGAVSQWGIEHKESGRLIGTMGFINWNTKHFKAEVGYALSREFWNRGYTSEAMKAIIDFGWNQMKLVRIEARCMPDNINSARVMEKVGMQYEGLMRKNLYVKGRFHDAKIYAIVAD</sequence>
<gene>
    <name evidence="2" type="ORF">PTI45_03003</name>
</gene>
<evidence type="ECO:0000313" key="3">
    <source>
        <dbReference type="Proteomes" id="UP000094578"/>
    </source>
</evidence>
<dbReference type="InterPro" id="IPR051531">
    <property type="entry name" value="N-acetyltransferase"/>
</dbReference>
<proteinExistence type="predicted"/>
<name>A0A1E3L192_9BACL</name>
<dbReference type="AlphaFoldDB" id="A0A1E3L192"/>
<keyword evidence="2" id="KW-0808">Transferase</keyword>